<name>J0CRL2_AURST</name>
<evidence type="ECO:0000256" key="1">
    <source>
        <dbReference type="SAM" id="MobiDB-lite"/>
    </source>
</evidence>
<evidence type="ECO:0000313" key="3">
    <source>
        <dbReference type="Proteomes" id="UP000006514"/>
    </source>
</evidence>
<evidence type="ECO:0000313" key="2">
    <source>
        <dbReference type="EMBL" id="EJD32904.1"/>
    </source>
</evidence>
<dbReference type="Proteomes" id="UP000006514">
    <property type="component" value="Unassembled WGS sequence"/>
</dbReference>
<sequence length="154" mass="17290">MVYMHPTPLIPLLIRNSFCPRVVHLLRGPAPGCRGLYMWRATSSTFVHPAQCSQRVMGERSPHSPHERSPFRTLRDAKRSERATVRNGSRIGLMVNPPLWRQTLQVISALEVAHDVVSVFTPRGGYEYNWKDGLRVTAPTASACSAEHTPSHHS</sequence>
<dbReference type="EMBL" id="JH688567">
    <property type="protein sequence ID" value="EJD32904.1"/>
    <property type="molecule type" value="Genomic_DNA"/>
</dbReference>
<keyword evidence="3" id="KW-1185">Reference proteome</keyword>
<gene>
    <name evidence="2" type="ORF">AURDEDRAFT_178002</name>
</gene>
<dbReference type="KEGG" id="adl:AURDEDRAFT_178002"/>
<accession>J0CRL2</accession>
<reference evidence="3" key="1">
    <citation type="journal article" date="2012" name="Science">
        <title>The Paleozoic origin of enzymatic lignin decomposition reconstructed from 31 fungal genomes.</title>
        <authorList>
            <person name="Floudas D."/>
            <person name="Binder M."/>
            <person name="Riley R."/>
            <person name="Barry K."/>
            <person name="Blanchette R.A."/>
            <person name="Henrissat B."/>
            <person name="Martinez A.T."/>
            <person name="Otillar R."/>
            <person name="Spatafora J.W."/>
            <person name="Yadav J.S."/>
            <person name="Aerts A."/>
            <person name="Benoit I."/>
            <person name="Boyd A."/>
            <person name="Carlson A."/>
            <person name="Copeland A."/>
            <person name="Coutinho P.M."/>
            <person name="de Vries R.P."/>
            <person name="Ferreira P."/>
            <person name="Findley K."/>
            <person name="Foster B."/>
            <person name="Gaskell J."/>
            <person name="Glotzer D."/>
            <person name="Gorecki P."/>
            <person name="Heitman J."/>
            <person name="Hesse C."/>
            <person name="Hori C."/>
            <person name="Igarashi K."/>
            <person name="Jurgens J.A."/>
            <person name="Kallen N."/>
            <person name="Kersten P."/>
            <person name="Kohler A."/>
            <person name="Kuees U."/>
            <person name="Kumar T.K.A."/>
            <person name="Kuo A."/>
            <person name="LaButti K."/>
            <person name="Larrondo L.F."/>
            <person name="Lindquist E."/>
            <person name="Ling A."/>
            <person name="Lombard V."/>
            <person name="Lucas S."/>
            <person name="Lundell T."/>
            <person name="Martin R."/>
            <person name="McLaughlin D.J."/>
            <person name="Morgenstern I."/>
            <person name="Morin E."/>
            <person name="Murat C."/>
            <person name="Nagy L.G."/>
            <person name="Nolan M."/>
            <person name="Ohm R.A."/>
            <person name="Patyshakuliyeva A."/>
            <person name="Rokas A."/>
            <person name="Ruiz-Duenas F.J."/>
            <person name="Sabat G."/>
            <person name="Salamov A."/>
            <person name="Samejima M."/>
            <person name="Schmutz J."/>
            <person name="Slot J.C."/>
            <person name="St John F."/>
            <person name="Stenlid J."/>
            <person name="Sun H."/>
            <person name="Sun S."/>
            <person name="Syed K."/>
            <person name="Tsang A."/>
            <person name="Wiebenga A."/>
            <person name="Young D."/>
            <person name="Pisabarro A."/>
            <person name="Eastwood D.C."/>
            <person name="Martin F."/>
            <person name="Cullen D."/>
            <person name="Grigoriev I.V."/>
            <person name="Hibbett D.S."/>
        </authorList>
    </citation>
    <scope>NUCLEOTIDE SEQUENCE [LARGE SCALE GENOMIC DNA]</scope>
    <source>
        <strain evidence="3">TFB10046</strain>
    </source>
</reference>
<dbReference type="InParanoid" id="J0CRL2"/>
<dbReference type="AlphaFoldDB" id="J0CRL2"/>
<proteinExistence type="predicted"/>
<feature type="region of interest" description="Disordered" evidence="1">
    <location>
        <begin position="55"/>
        <end position="83"/>
    </location>
</feature>
<protein>
    <submittedName>
        <fullName evidence="2">Uncharacterized protein</fullName>
    </submittedName>
</protein>
<feature type="compositionally biased region" description="Basic and acidic residues" evidence="1">
    <location>
        <begin position="57"/>
        <end position="83"/>
    </location>
</feature>
<organism evidence="2 3">
    <name type="scientific">Auricularia subglabra (strain TFB-10046 / SS5)</name>
    <name type="common">White-rot fungus</name>
    <name type="synonym">Auricularia delicata (strain TFB10046)</name>
    <dbReference type="NCBI Taxonomy" id="717982"/>
    <lineage>
        <taxon>Eukaryota</taxon>
        <taxon>Fungi</taxon>
        <taxon>Dikarya</taxon>
        <taxon>Basidiomycota</taxon>
        <taxon>Agaricomycotina</taxon>
        <taxon>Agaricomycetes</taxon>
        <taxon>Auriculariales</taxon>
        <taxon>Auriculariaceae</taxon>
        <taxon>Auricularia</taxon>
    </lineage>
</organism>